<evidence type="ECO:0000313" key="10">
    <source>
        <dbReference type="Proteomes" id="UP000531938"/>
    </source>
</evidence>
<evidence type="ECO:0000256" key="3">
    <source>
        <dbReference type="ARBA" id="ARBA00022692"/>
    </source>
</evidence>
<keyword evidence="9" id="KW-0328">Glycosyltransferase</keyword>
<keyword evidence="4 7" id="KW-0256">Endoplasmic reticulum</keyword>
<dbReference type="UniPathway" id="UPA00378"/>
<proteinExistence type="inferred from homology"/>
<comment type="subcellular location">
    <subcellularLocation>
        <location evidence="1 7">Endoplasmic reticulum membrane</location>
        <topology evidence="1 7">Multi-pass membrane protein</topology>
    </subcellularLocation>
</comment>
<evidence type="ECO:0000256" key="1">
    <source>
        <dbReference type="ARBA" id="ARBA00004477"/>
    </source>
</evidence>
<gene>
    <name evidence="9" type="primary">Dpm3</name>
    <name evidence="9" type="ORF">NOTORN_R14612</name>
</gene>
<feature type="transmembrane region" description="Helical" evidence="7">
    <location>
        <begin position="32"/>
        <end position="55"/>
    </location>
</feature>
<comment type="pathway">
    <text evidence="7">Protein modification; protein glycosylation.</text>
</comment>
<evidence type="ECO:0000256" key="4">
    <source>
        <dbReference type="ARBA" id="ARBA00022824"/>
    </source>
</evidence>
<accession>A0A7K7BFZ5</accession>
<organism evidence="9 10">
    <name type="scientific">Nothoprocta ornata</name>
    <dbReference type="NCBI Taxonomy" id="83376"/>
    <lineage>
        <taxon>Eukaryota</taxon>
        <taxon>Metazoa</taxon>
        <taxon>Chordata</taxon>
        <taxon>Craniata</taxon>
        <taxon>Vertebrata</taxon>
        <taxon>Euteleostomi</taxon>
        <taxon>Archelosauria</taxon>
        <taxon>Archosauria</taxon>
        <taxon>Dinosauria</taxon>
        <taxon>Saurischia</taxon>
        <taxon>Theropoda</taxon>
        <taxon>Coelurosauria</taxon>
        <taxon>Aves</taxon>
        <taxon>Palaeognathae</taxon>
        <taxon>Tinamiformes</taxon>
        <taxon>Tinamidae</taxon>
        <taxon>Nothoprocta</taxon>
    </lineage>
</organism>
<reference evidence="9 10" key="1">
    <citation type="submission" date="2019-09" db="EMBL/GenBank/DDBJ databases">
        <title>Bird 10,000 Genomes (B10K) Project - Family phase.</title>
        <authorList>
            <person name="Zhang G."/>
        </authorList>
    </citation>
    <scope>NUCLEOTIDE SEQUENCE [LARGE SCALE GENOMIC DNA]</scope>
    <source>
        <strain evidence="9">B10K-MSB-03</strain>
    </source>
</reference>
<evidence type="ECO:0000256" key="2">
    <source>
        <dbReference type="ARBA" id="ARBA00010430"/>
    </source>
</evidence>
<dbReference type="GO" id="GO:0033185">
    <property type="term" value="C:dolichol-phosphate-mannose synthase complex"/>
    <property type="evidence" value="ECO:0007669"/>
    <property type="project" value="TreeGrafter"/>
</dbReference>
<comment type="caution">
    <text evidence="7">Lacks conserved residue(s) required for the propagation of feature annotation.</text>
</comment>
<dbReference type="GO" id="GO:0016757">
    <property type="term" value="F:glycosyltransferase activity"/>
    <property type="evidence" value="ECO:0007669"/>
    <property type="project" value="UniProtKB-KW"/>
</dbReference>
<evidence type="ECO:0000256" key="5">
    <source>
        <dbReference type="ARBA" id="ARBA00022989"/>
    </source>
</evidence>
<evidence type="ECO:0000256" key="8">
    <source>
        <dbReference type="SAM" id="SignalP"/>
    </source>
</evidence>
<comment type="similarity">
    <text evidence="2 7">Belongs to the DPM3 family.</text>
</comment>
<dbReference type="EMBL" id="VZSH01000399">
    <property type="protein sequence ID" value="NWY07406.1"/>
    <property type="molecule type" value="Genomic_DNA"/>
</dbReference>
<dbReference type="GO" id="GO:0005789">
    <property type="term" value="C:endoplasmic reticulum membrane"/>
    <property type="evidence" value="ECO:0007669"/>
    <property type="project" value="UniProtKB-SubCell"/>
</dbReference>
<keyword evidence="9" id="KW-0808">Transferase</keyword>
<comment type="caution">
    <text evidence="9">The sequence shown here is derived from an EMBL/GenBank/DDBJ whole genome shotgun (WGS) entry which is preliminary data.</text>
</comment>
<dbReference type="GO" id="GO:0006506">
    <property type="term" value="P:GPI anchor biosynthetic process"/>
    <property type="evidence" value="ECO:0007669"/>
    <property type="project" value="TreeGrafter"/>
</dbReference>
<protein>
    <recommendedName>
        <fullName evidence="7">Dolichol-phosphate mannosyltransferase subunit 3</fullName>
    </recommendedName>
</protein>
<feature type="signal peptide" evidence="8">
    <location>
        <begin position="1"/>
        <end position="19"/>
    </location>
</feature>
<evidence type="ECO:0000313" key="9">
    <source>
        <dbReference type="EMBL" id="NWY07406.1"/>
    </source>
</evidence>
<feature type="non-terminal residue" evidence="9">
    <location>
        <position position="88"/>
    </location>
</feature>
<evidence type="ECO:0000256" key="6">
    <source>
        <dbReference type="ARBA" id="ARBA00023136"/>
    </source>
</evidence>
<dbReference type="InterPro" id="IPR013174">
    <property type="entry name" value="DPM3"/>
</dbReference>
<comment type="function">
    <text evidence="7">Stabilizer subunit of the dolichol-phosphate mannose (DPM) synthase complex; tethers catalytic subunit to the ER.</text>
</comment>
<keyword evidence="10" id="KW-1185">Reference proteome</keyword>
<dbReference type="PANTHER" id="PTHR16433:SF0">
    <property type="entry name" value="DOLICHOL-PHOSPHATE MANNOSYLTRANSFERASE SUBUNIT 3"/>
    <property type="match status" value="1"/>
</dbReference>
<sequence length="88" mass="9733">MTRLWRCVRALALLGSAWAALALAPLPPRCRLLLLPLPLYLLVAAGCFALATVGYRVATFHDCREAAAELRQHVGAARQDLRRRGLRL</sequence>
<dbReference type="Pfam" id="PF08285">
    <property type="entry name" value="DPM3"/>
    <property type="match status" value="1"/>
</dbReference>
<keyword evidence="3 7" id="KW-0812">Transmembrane</keyword>
<keyword evidence="5 7" id="KW-1133">Transmembrane helix</keyword>
<feature type="non-terminal residue" evidence="9">
    <location>
        <position position="1"/>
    </location>
</feature>
<keyword evidence="8" id="KW-0732">Signal</keyword>
<dbReference type="AlphaFoldDB" id="A0A7K7BFZ5"/>
<name>A0A7K7BFZ5_9AVES</name>
<comment type="subunit">
    <text evidence="7">Component of the dolichol-phosphate mannose (DPM) synthase complex.</text>
</comment>
<dbReference type="PANTHER" id="PTHR16433">
    <property type="entry name" value="DOLICHOL-PHOSPHATE MANNOSYLTRANSFERASE SUBUNIT 3"/>
    <property type="match status" value="1"/>
</dbReference>
<evidence type="ECO:0000256" key="7">
    <source>
        <dbReference type="RuleBase" id="RU365085"/>
    </source>
</evidence>
<feature type="chain" id="PRO_5029683889" description="Dolichol-phosphate mannosyltransferase subunit 3" evidence="8">
    <location>
        <begin position="20"/>
        <end position="88"/>
    </location>
</feature>
<keyword evidence="6 7" id="KW-0472">Membrane</keyword>
<dbReference type="Proteomes" id="UP000531938">
    <property type="component" value="Unassembled WGS sequence"/>
</dbReference>